<dbReference type="GO" id="GO:0006641">
    <property type="term" value="P:triglyceride metabolic process"/>
    <property type="evidence" value="ECO:0007669"/>
    <property type="project" value="UniProtKB-ARBA"/>
</dbReference>
<dbReference type="InterPro" id="IPR002641">
    <property type="entry name" value="PNPLA_dom"/>
</dbReference>
<reference evidence="8" key="1">
    <citation type="submission" date="2015-06" db="EMBL/GenBank/DDBJ databases">
        <title>Expansion of signal transduction pathways in fungi by whole-genome duplication.</title>
        <authorList>
            <consortium name="DOE Joint Genome Institute"/>
            <person name="Corrochano L.M."/>
            <person name="Kuo A."/>
            <person name="Marcet-Houben M."/>
            <person name="Polaino S."/>
            <person name="Salamov A."/>
            <person name="Villalobos J.M."/>
            <person name="Alvarez M.I."/>
            <person name="Avalos J."/>
            <person name="Benito E.P."/>
            <person name="Benoit I."/>
            <person name="Burger G."/>
            <person name="Camino L.P."/>
            <person name="Canovas D."/>
            <person name="Cerda-Olmedo E."/>
            <person name="Cheng J.-F."/>
            <person name="Dominguez A."/>
            <person name="Elias M."/>
            <person name="Eslava A.P."/>
            <person name="Glaser F."/>
            <person name="Grimwood J."/>
            <person name="Gutierrez G."/>
            <person name="Heitman J."/>
            <person name="Henrissat B."/>
            <person name="Iturriaga E.A."/>
            <person name="Lang B.F."/>
            <person name="Lavin J.L."/>
            <person name="Lee S."/>
            <person name="Li W."/>
            <person name="Lindquist E."/>
            <person name="Lopez-Garcia S."/>
            <person name="Luque E.M."/>
            <person name="Marcos A.T."/>
            <person name="Martin J."/>
            <person name="McCluskey K."/>
            <person name="Medina H.R."/>
            <person name="Miralles-Duran A."/>
            <person name="Miyazaki A."/>
            <person name="Munoz-Torres E."/>
            <person name="Oguiza J.A."/>
            <person name="Ohm R."/>
            <person name="Olmedo M."/>
            <person name="Orejas M."/>
            <person name="Ortiz-Castellanos L."/>
            <person name="Pisabarro A.G."/>
            <person name="Rodriguez-Romero J."/>
            <person name="Ruiz-Herrera J."/>
            <person name="Ruiz-Vazquez R."/>
            <person name="Sanz C."/>
            <person name="Schackwitz W."/>
            <person name="Schmutz J."/>
            <person name="Shahriari M."/>
            <person name="Shelest E."/>
            <person name="Silva-Franco F."/>
            <person name="Soanes D."/>
            <person name="Syed K."/>
            <person name="Tagua V.G."/>
            <person name="Talbot N.J."/>
            <person name="Thon M."/>
            <person name="De vries R.P."/>
            <person name="Wiebenga A."/>
            <person name="Yadav J.S."/>
            <person name="Braun E.L."/>
            <person name="Baker S."/>
            <person name="Garre V."/>
            <person name="Horwitz B."/>
            <person name="Torres-Martinez S."/>
            <person name="Idnurm A."/>
            <person name="Herrera-Estrella A."/>
            <person name="Gabaldon T."/>
            <person name="Grigoriev I.V."/>
        </authorList>
    </citation>
    <scope>NUCLEOTIDE SEQUENCE [LARGE SCALE GENOMIC DNA]</scope>
    <source>
        <strain evidence="8">NRRL 1555(-)</strain>
    </source>
</reference>
<dbReference type="CDD" id="cd07229">
    <property type="entry name" value="Pat_TGL3_like"/>
    <property type="match status" value="1"/>
</dbReference>
<evidence type="ECO:0000313" key="8">
    <source>
        <dbReference type="Proteomes" id="UP000077315"/>
    </source>
</evidence>
<evidence type="ECO:0000256" key="3">
    <source>
        <dbReference type="ARBA" id="ARBA00023098"/>
    </source>
</evidence>
<dbReference type="PANTHER" id="PTHR14226:SF44">
    <property type="entry name" value="TRIACYLGLYCEROL LIPASE 3"/>
    <property type="match status" value="1"/>
</dbReference>
<dbReference type="EMBL" id="KV440993">
    <property type="protein sequence ID" value="OAD68943.1"/>
    <property type="molecule type" value="Genomic_DNA"/>
</dbReference>
<evidence type="ECO:0000256" key="5">
    <source>
        <dbReference type="SAM" id="Phobius"/>
    </source>
</evidence>
<evidence type="ECO:0000313" key="7">
    <source>
        <dbReference type="EMBL" id="OAD68943.1"/>
    </source>
</evidence>
<dbReference type="STRING" id="763407.A0A162TQ91"/>
<protein>
    <recommendedName>
        <fullName evidence="6">PNPLA domain-containing protein</fullName>
    </recommendedName>
</protein>
<keyword evidence="5" id="KW-1133">Transmembrane helix</keyword>
<dbReference type="VEuPathDB" id="FungiDB:PHYBLDRAFT_149946"/>
<dbReference type="RefSeq" id="XP_018286983.1">
    <property type="nucleotide sequence ID" value="XM_018432367.1"/>
</dbReference>
<dbReference type="Gene3D" id="3.40.1090.10">
    <property type="entry name" value="Cytosolic phospholipase A2 catalytic domain"/>
    <property type="match status" value="1"/>
</dbReference>
<keyword evidence="5" id="KW-0812">Transmembrane</keyword>
<dbReference type="InterPro" id="IPR021771">
    <property type="entry name" value="Triacylglycerol_lipase_N"/>
</dbReference>
<evidence type="ECO:0000256" key="4">
    <source>
        <dbReference type="PROSITE-ProRule" id="PRU01161"/>
    </source>
</evidence>
<comment type="caution">
    <text evidence="4">Lacks conserved residue(s) required for the propagation of feature annotation.</text>
</comment>
<dbReference type="AlphaFoldDB" id="A0A162TQ91"/>
<gene>
    <name evidence="7" type="ORF">PHYBLDRAFT_149946</name>
</gene>
<dbReference type="FunCoup" id="A0A162TQ91">
    <property type="interactions" value="22"/>
</dbReference>
<dbReference type="Proteomes" id="UP000077315">
    <property type="component" value="Unassembled WGS sequence"/>
</dbReference>
<dbReference type="OrthoDB" id="10049244at2759"/>
<dbReference type="GeneID" id="28993273"/>
<keyword evidence="2" id="KW-0442">Lipid degradation</keyword>
<keyword evidence="1" id="KW-0378">Hydrolase</keyword>
<proteinExistence type="predicted"/>
<dbReference type="GO" id="GO:0004806">
    <property type="term" value="F:triacylglycerol lipase activity"/>
    <property type="evidence" value="ECO:0007669"/>
    <property type="project" value="InterPro"/>
</dbReference>
<dbReference type="InterPro" id="IPR050301">
    <property type="entry name" value="NTE"/>
</dbReference>
<dbReference type="PROSITE" id="PS51635">
    <property type="entry name" value="PNPLA"/>
    <property type="match status" value="1"/>
</dbReference>
<organism evidence="7 8">
    <name type="scientific">Phycomyces blakesleeanus (strain ATCC 8743b / DSM 1359 / FGSC 10004 / NBRC 33097 / NRRL 1555)</name>
    <dbReference type="NCBI Taxonomy" id="763407"/>
    <lineage>
        <taxon>Eukaryota</taxon>
        <taxon>Fungi</taxon>
        <taxon>Fungi incertae sedis</taxon>
        <taxon>Mucoromycota</taxon>
        <taxon>Mucoromycotina</taxon>
        <taxon>Mucoromycetes</taxon>
        <taxon>Mucorales</taxon>
        <taxon>Phycomycetaceae</taxon>
        <taxon>Phycomyces</taxon>
    </lineage>
</organism>
<accession>A0A162TQ91</accession>
<dbReference type="PANTHER" id="PTHR14226">
    <property type="entry name" value="NEUROPATHY TARGET ESTERASE/SWISS CHEESE D.MELANOGASTER"/>
    <property type="match status" value="1"/>
</dbReference>
<keyword evidence="8" id="KW-1185">Reference proteome</keyword>
<dbReference type="InterPro" id="IPR016035">
    <property type="entry name" value="Acyl_Trfase/lysoPLipase"/>
</dbReference>
<keyword evidence="3" id="KW-0443">Lipid metabolism</keyword>
<feature type="transmembrane region" description="Helical" evidence="5">
    <location>
        <begin position="20"/>
        <end position="39"/>
    </location>
</feature>
<evidence type="ECO:0000259" key="6">
    <source>
        <dbReference type="PROSITE" id="PS51635"/>
    </source>
</evidence>
<dbReference type="Pfam" id="PF01734">
    <property type="entry name" value="Patatin"/>
    <property type="match status" value="1"/>
</dbReference>
<dbReference type="InParanoid" id="A0A162TQ91"/>
<dbReference type="SUPFAM" id="SSF52151">
    <property type="entry name" value="FabD/lysophospholipase-like"/>
    <property type="match status" value="1"/>
</dbReference>
<dbReference type="GO" id="GO:0016042">
    <property type="term" value="P:lipid catabolic process"/>
    <property type="evidence" value="ECO:0007669"/>
    <property type="project" value="UniProtKB-KW"/>
</dbReference>
<evidence type="ECO:0000256" key="1">
    <source>
        <dbReference type="ARBA" id="ARBA00022801"/>
    </source>
</evidence>
<name>A0A162TQ91_PHYB8</name>
<feature type="domain" description="PNPLA" evidence="6">
    <location>
        <begin position="193"/>
        <end position="369"/>
    </location>
</feature>
<evidence type="ECO:0000256" key="2">
    <source>
        <dbReference type="ARBA" id="ARBA00022963"/>
    </source>
</evidence>
<sequence length="550" mass="62750">MSTASNRASNILRDPLKYMVAPLLCWFVDFFTTLYNYAVRPWLSKWHELKDNKPENRLLNDLRNATSHDEWESRAIELDKLLKNDVWKAQPHSRLYDYKLISARLERLRRAREADDVDSMTYLLRGGLLRNFGGVCDRKLFTHSYMGTKDLIEDYMNEVETQIEYIETKTDFDAQAKLKFLTDTRQGFGCSALVLQGGTGFALYHIGVVKALNEQGLLPRIISGTAVGALIAALICIHTDAELPHILQPEGINLSAFSKKSDKGHFKRRVTRLLKYGYLMDMKVLQQCVRTNVGDITFEEAYARSKRVLNISVSSSRTQEVPQLLNHLTAPNVLIWSAACCSTASIGLFGSCDLLAKDKNGNIVKWSSSSVKWNHWSEASPAESEAPLYRLSELFNVNHFIVSQASPYAIPFIAKAQNLRQETPLNKIAYLVASEFKHRLYQLDQMHILPRFLRGVIEEKMSGNVNIVPHLHLSDFNMLFSNPTHSSLAYWILHGERSTWPLLSFIRTRCMIELALDRALLRIKSSTAEREAIVAQTKNIELKKRARSMH</sequence>
<keyword evidence="5" id="KW-0472">Membrane</keyword>
<dbReference type="Pfam" id="PF11815">
    <property type="entry name" value="DUF3336"/>
    <property type="match status" value="1"/>
</dbReference>